<dbReference type="AlphaFoldDB" id="F9CXI5"/>
<dbReference type="EMBL" id="AFPU01000001">
    <property type="protein sequence ID" value="EGP93987.1"/>
    <property type="molecule type" value="Genomic_DNA"/>
</dbReference>
<dbReference type="SUPFAM" id="SSF52141">
    <property type="entry name" value="Uracil-DNA glycosylase-like"/>
    <property type="match status" value="1"/>
</dbReference>
<protein>
    <recommendedName>
        <fullName evidence="4">Type-4 uracil-DNA glycosylase</fullName>
        <ecNumber evidence="3">3.2.2.27</ecNumber>
    </recommendedName>
</protein>
<evidence type="ECO:0000256" key="4">
    <source>
        <dbReference type="ARBA" id="ARBA00019403"/>
    </source>
</evidence>
<organism evidence="13 14">
    <name type="scientific">Nitrosarchaeum koreense MY1</name>
    <dbReference type="NCBI Taxonomy" id="1001994"/>
    <lineage>
        <taxon>Archaea</taxon>
        <taxon>Nitrososphaerota</taxon>
        <taxon>Nitrososphaeria</taxon>
        <taxon>Nitrosopumilales</taxon>
        <taxon>Nitrosopumilaceae</taxon>
        <taxon>Nitrosarchaeum</taxon>
    </lineage>
</organism>
<feature type="domain" description="Uracil-DNA glycosylase-like" evidence="12">
    <location>
        <begin position="35"/>
        <end position="180"/>
    </location>
</feature>
<dbReference type="STRING" id="1001994.MY1_1229"/>
<name>F9CXI5_9ARCH</name>
<dbReference type="PANTHER" id="PTHR33693:SF1">
    <property type="entry name" value="TYPE-4 URACIL-DNA GLYCOSYLASE"/>
    <property type="match status" value="1"/>
</dbReference>
<dbReference type="GO" id="GO:0046872">
    <property type="term" value="F:metal ion binding"/>
    <property type="evidence" value="ECO:0007669"/>
    <property type="project" value="UniProtKB-KW"/>
</dbReference>
<evidence type="ECO:0000256" key="10">
    <source>
        <dbReference type="ARBA" id="ARBA00023014"/>
    </source>
</evidence>
<keyword evidence="8" id="KW-0378">Hydrolase</keyword>
<reference evidence="13 14" key="1">
    <citation type="journal article" date="2011" name="J. Bacteriol.">
        <title>Genome Sequence of an Ammonia-Oxidizing Soil Archaeon, "Candidatus Nitrosoarchaeum koreensis" MY1.</title>
        <authorList>
            <person name="Kim B.K."/>
            <person name="Jung M.Y."/>
            <person name="Yu D.S."/>
            <person name="Park S.J."/>
            <person name="Oh T.K."/>
            <person name="Rhee S.K."/>
            <person name="Kim J.F."/>
        </authorList>
    </citation>
    <scope>NUCLEOTIDE SEQUENCE [LARGE SCALE GENOMIC DNA]</scope>
    <source>
        <strain evidence="13 14">MY1</strain>
    </source>
</reference>
<dbReference type="InterPro" id="IPR005273">
    <property type="entry name" value="Ura-DNA_glyco_family4"/>
</dbReference>
<dbReference type="CDD" id="cd10030">
    <property type="entry name" value="UDG-F4_TTUDGA_SPO1dp_like"/>
    <property type="match status" value="1"/>
</dbReference>
<evidence type="ECO:0000259" key="12">
    <source>
        <dbReference type="SMART" id="SM00986"/>
    </source>
</evidence>
<proteinExistence type="inferred from homology"/>
<keyword evidence="5" id="KW-0004">4Fe-4S</keyword>
<keyword evidence="6" id="KW-0479">Metal-binding</keyword>
<dbReference type="Proteomes" id="UP000004440">
    <property type="component" value="Unassembled WGS sequence"/>
</dbReference>
<dbReference type="Pfam" id="PF03167">
    <property type="entry name" value="UDG"/>
    <property type="match status" value="1"/>
</dbReference>
<dbReference type="PATRIC" id="fig|1001994.6.peg.1217"/>
<dbReference type="PANTHER" id="PTHR33693">
    <property type="entry name" value="TYPE-5 URACIL-DNA GLYCOSYLASE"/>
    <property type="match status" value="1"/>
</dbReference>
<evidence type="ECO:0000256" key="6">
    <source>
        <dbReference type="ARBA" id="ARBA00022723"/>
    </source>
</evidence>
<evidence type="ECO:0000313" key="14">
    <source>
        <dbReference type="Proteomes" id="UP000004440"/>
    </source>
</evidence>
<dbReference type="SMART" id="SM00986">
    <property type="entry name" value="UDG"/>
    <property type="match status" value="1"/>
</dbReference>
<sequence>MPDNENMNEELETIRQNVKTCTKCKLSTTRTNSVPGKGNFKADVIFVGEAPGKNEDQRGEPFVGIAGQRLNSALENAGISRESIYITNIVKCRPPKNRVPSISERDACDNYLQKEIAIIKPKIICILGNTAFNSILGGSEIIKHRGKIVKKDKQIYFLTVHPAATIYNQELITVLKEDIIKLFDLIRELKNNKQISIDIDYTT</sequence>
<comment type="catalytic activity">
    <reaction evidence="1">
        <text>Hydrolyzes single-stranded DNA or mismatched double-stranded DNA and polynucleotides, releasing free uracil.</text>
        <dbReference type="EC" id="3.2.2.27"/>
    </reaction>
</comment>
<comment type="caution">
    <text evidence="13">The sequence shown here is derived from an EMBL/GenBank/DDBJ whole genome shotgun (WGS) entry which is preliminary data.</text>
</comment>
<evidence type="ECO:0000256" key="11">
    <source>
        <dbReference type="ARBA" id="ARBA00023204"/>
    </source>
</evidence>
<keyword evidence="11" id="KW-0234">DNA repair</keyword>
<dbReference type="InterPro" id="IPR051536">
    <property type="entry name" value="UDG_Type-4/5"/>
</dbReference>
<evidence type="ECO:0000256" key="9">
    <source>
        <dbReference type="ARBA" id="ARBA00023004"/>
    </source>
</evidence>
<keyword evidence="10" id="KW-0411">Iron-sulfur</keyword>
<dbReference type="GO" id="GO:0004844">
    <property type="term" value="F:uracil DNA N-glycosylase activity"/>
    <property type="evidence" value="ECO:0007669"/>
    <property type="project" value="UniProtKB-EC"/>
</dbReference>
<dbReference type="GO" id="GO:0006281">
    <property type="term" value="P:DNA repair"/>
    <property type="evidence" value="ECO:0007669"/>
    <property type="project" value="UniProtKB-KW"/>
</dbReference>
<evidence type="ECO:0000256" key="2">
    <source>
        <dbReference type="ARBA" id="ARBA00006521"/>
    </source>
</evidence>
<dbReference type="EC" id="3.2.2.27" evidence="3"/>
<evidence type="ECO:0000256" key="3">
    <source>
        <dbReference type="ARBA" id="ARBA00012030"/>
    </source>
</evidence>
<dbReference type="Gene3D" id="3.40.470.10">
    <property type="entry name" value="Uracil-DNA glycosylase-like domain"/>
    <property type="match status" value="1"/>
</dbReference>
<keyword evidence="7" id="KW-0227">DNA damage</keyword>
<dbReference type="RefSeq" id="WP_007550872.1">
    <property type="nucleotide sequence ID" value="NZ_AFPU01000001.1"/>
</dbReference>
<evidence type="ECO:0000256" key="7">
    <source>
        <dbReference type="ARBA" id="ARBA00022763"/>
    </source>
</evidence>
<gene>
    <name evidence="13" type="ORF">MY1_1229</name>
</gene>
<evidence type="ECO:0000313" key="13">
    <source>
        <dbReference type="EMBL" id="EGP93987.1"/>
    </source>
</evidence>
<dbReference type="InterPro" id="IPR036895">
    <property type="entry name" value="Uracil-DNA_glycosylase-like_sf"/>
</dbReference>
<dbReference type="InterPro" id="IPR005122">
    <property type="entry name" value="Uracil-DNA_glycosylase-like"/>
</dbReference>
<dbReference type="NCBIfam" id="TIGR00758">
    <property type="entry name" value="UDG_fam4"/>
    <property type="match status" value="1"/>
</dbReference>
<dbReference type="GO" id="GO:0051539">
    <property type="term" value="F:4 iron, 4 sulfur cluster binding"/>
    <property type="evidence" value="ECO:0007669"/>
    <property type="project" value="UniProtKB-KW"/>
</dbReference>
<evidence type="ECO:0000256" key="1">
    <source>
        <dbReference type="ARBA" id="ARBA00001400"/>
    </source>
</evidence>
<keyword evidence="14" id="KW-1185">Reference proteome</keyword>
<evidence type="ECO:0000256" key="5">
    <source>
        <dbReference type="ARBA" id="ARBA00022485"/>
    </source>
</evidence>
<keyword evidence="9" id="KW-0408">Iron</keyword>
<evidence type="ECO:0000256" key="8">
    <source>
        <dbReference type="ARBA" id="ARBA00022801"/>
    </source>
</evidence>
<dbReference type="SMART" id="SM00987">
    <property type="entry name" value="UreE_C"/>
    <property type="match status" value="1"/>
</dbReference>
<accession>F9CXI5</accession>
<comment type="similarity">
    <text evidence="2">Belongs to the uracil-DNA glycosylase (UDG) superfamily. Type 4 (UDGa) family.</text>
</comment>